<dbReference type="EMBL" id="JABSTQ010011095">
    <property type="protein sequence ID" value="KAG0415230.1"/>
    <property type="molecule type" value="Genomic_DNA"/>
</dbReference>
<feature type="non-terminal residue" evidence="1">
    <location>
        <position position="1282"/>
    </location>
</feature>
<protein>
    <submittedName>
        <fullName evidence="1">Uncharacterized protein</fullName>
    </submittedName>
</protein>
<name>A0AC60P727_IXOPE</name>
<dbReference type="Proteomes" id="UP000805193">
    <property type="component" value="Unassembled WGS sequence"/>
</dbReference>
<sequence>MVVAEQGNWVADVVIVVEGTANLSPYVDSLKSHYIVPTLEYFNGGPIDDRDCGYDTNSTTYALVVFMAADCATEPAATCNAPTTNVAKLLSWFDRVSFVGGGGESCSHIAEGLGTALQVFDDFQALREPSVVVQKHCVLVCNSPPYRLPSLESPVYAGHTVDQLAGIMAERQVNFSILSPRKIPALYKLYEKAGGDLQLALAKNYAKDRRHMVLLRGYQLQERPVSPQAVVSEVKVEPSPPPAAPPLNPRSPATTAVAQKRPAGGSPPNPREAKVFKQPTSQASPMSTMGGSPQQPPGPLAFQNQGSRPGVPTPPTSHLAAINQPNPPNVTLRSIPDSMNRATQNRSPVTIGGAGVRMPWSGGPPPSVSTPPTSMPLLASQLSNAPMASGAPMRPALPTTVTYVSGSQMQTGFRGGPMRMAGPPGGGGGVPPGGVVPPPSTLAAQLNQMPPSFPPGQGGLGPKPMQPQGGPQQPGGPPPPQQQPQPAPGPPQGMGGPMKERRTVWQGQVEYQDKMPGNPRNVYTLQCTVSTSVTNGEPEVCADKWPPKLTLQLMPKTMLMNVVLAVKNAARCVVLAFGGGPEGGPAAAEGLHKLSRFMSSAWLGLVHFASPPADIKLMLVVYMPDKNFYMGMIANDQETLYGAVKQVVDTHRKQQQTKSKMLQTMSGGTMAQAGGMNMPVPVPNPAMAVNQAAAGQQYSAAMWPGSNILAKTAASVSQQQAVRLSQLEAERQQNLMKIQQLQQTLEAAQAKELQYKAAAQEQQTMLERQRVVNHQVQQLQQQQQQQQRFQAGQNSNLRHILQQTAEARVAAAERAAAAPARQLCSRLGGSEARALAYGSPCGGFESRPSFKRKSCADYFERHKRRVYRNRRFRYVTDLNVDALKMILPPSKAAALALDDVLCQNCFQYTGEKLSSSVSDPCSSSPASCIEEHEVVEGINEEISAAGLETTPLCMPSTAASYQERCQLLTLVPKGVATREVERLIPEASKYLLKKSKQLRERFGVWERPEPYHGGSISEDTIRAATQYYTDDDLDCSRQSPNKKDAVKLLKDGEEHVVVKRYMTRSVRETYRLFKEANPDSKLGLTKFYSLRPKTQREAIRIEKSSVTSRHIVMHFDFVENWTVILPHEIQEYHWHKRQLSVFTCVASTSQGSKCFGVVCEDLCHDTSHALLALRLIEDWLEEHIPVYASLTYISDGAPAHFKNRFQLHEFERVGHTQLKWIFSASGHGKNSCDGVGGLLKHHATVHNLRSPEEQLVRTSVDFVDKVGRRVKNVTLMNLTEKE</sequence>
<comment type="caution">
    <text evidence="1">The sequence shown here is derived from an EMBL/GenBank/DDBJ whole genome shotgun (WGS) entry which is preliminary data.</text>
</comment>
<gene>
    <name evidence="1" type="ORF">HPB47_007600</name>
</gene>
<reference evidence="1 2" key="1">
    <citation type="journal article" date="2020" name="Cell">
        <title>Large-Scale Comparative Analyses of Tick Genomes Elucidate Their Genetic Diversity and Vector Capacities.</title>
        <authorList>
            <consortium name="Tick Genome and Microbiome Consortium (TIGMIC)"/>
            <person name="Jia N."/>
            <person name="Wang J."/>
            <person name="Shi W."/>
            <person name="Du L."/>
            <person name="Sun Y."/>
            <person name="Zhan W."/>
            <person name="Jiang J.F."/>
            <person name="Wang Q."/>
            <person name="Zhang B."/>
            <person name="Ji P."/>
            <person name="Bell-Sakyi L."/>
            <person name="Cui X.M."/>
            <person name="Yuan T.T."/>
            <person name="Jiang B.G."/>
            <person name="Yang W.F."/>
            <person name="Lam T.T."/>
            <person name="Chang Q.C."/>
            <person name="Ding S.J."/>
            <person name="Wang X.J."/>
            <person name="Zhu J.G."/>
            <person name="Ruan X.D."/>
            <person name="Zhao L."/>
            <person name="Wei J.T."/>
            <person name="Ye R.Z."/>
            <person name="Que T.C."/>
            <person name="Du C.H."/>
            <person name="Zhou Y.H."/>
            <person name="Cheng J.X."/>
            <person name="Dai P.F."/>
            <person name="Guo W.B."/>
            <person name="Han X.H."/>
            <person name="Huang E.J."/>
            <person name="Li L.F."/>
            <person name="Wei W."/>
            <person name="Gao Y.C."/>
            <person name="Liu J.Z."/>
            <person name="Shao H.Z."/>
            <person name="Wang X."/>
            <person name="Wang C.C."/>
            <person name="Yang T.C."/>
            <person name="Huo Q.B."/>
            <person name="Li W."/>
            <person name="Chen H.Y."/>
            <person name="Chen S.E."/>
            <person name="Zhou L.G."/>
            <person name="Ni X.B."/>
            <person name="Tian J.H."/>
            <person name="Sheng Y."/>
            <person name="Liu T."/>
            <person name="Pan Y.S."/>
            <person name="Xia L.Y."/>
            <person name="Li J."/>
            <person name="Zhao F."/>
            <person name="Cao W.C."/>
        </authorList>
    </citation>
    <scope>NUCLEOTIDE SEQUENCE [LARGE SCALE GENOMIC DNA]</scope>
    <source>
        <strain evidence="1">Iper-2018</strain>
    </source>
</reference>
<proteinExistence type="predicted"/>
<evidence type="ECO:0000313" key="1">
    <source>
        <dbReference type="EMBL" id="KAG0415230.1"/>
    </source>
</evidence>
<accession>A0AC60P727</accession>
<keyword evidence="2" id="KW-1185">Reference proteome</keyword>
<organism evidence="1 2">
    <name type="scientific">Ixodes persulcatus</name>
    <name type="common">Taiga tick</name>
    <dbReference type="NCBI Taxonomy" id="34615"/>
    <lineage>
        <taxon>Eukaryota</taxon>
        <taxon>Metazoa</taxon>
        <taxon>Ecdysozoa</taxon>
        <taxon>Arthropoda</taxon>
        <taxon>Chelicerata</taxon>
        <taxon>Arachnida</taxon>
        <taxon>Acari</taxon>
        <taxon>Parasitiformes</taxon>
        <taxon>Ixodida</taxon>
        <taxon>Ixodoidea</taxon>
        <taxon>Ixodidae</taxon>
        <taxon>Ixodinae</taxon>
        <taxon>Ixodes</taxon>
    </lineage>
</organism>
<evidence type="ECO:0000313" key="2">
    <source>
        <dbReference type="Proteomes" id="UP000805193"/>
    </source>
</evidence>